<keyword evidence="6 8" id="KW-0342">GTP-binding</keyword>
<dbReference type="GO" id="GO:0046872">
    <property type="term" value="F:metal ion binding"/>
    <property type="evidence" value="ECO:0007669"/>
    <property type="project" value="UniProtKB-KW"/>
</dbReference>
<dbReference type="CDD" id="cd02503">
    <property type="entry name" value="MobA"/>
    <property type="match status" value="1"/>
</dbReference>
<keyword evidence="4 8" id="KW-0547">Nucleotide-binding</keyword>
<dbReference type="GO" id="GO:0005737">
    <property type="term" value="C:cytoplasm"/>
    <property type="evidence" value="ECO:0007669"/>
    <property type="project" value="UniProtKB-SubCell"/>
</dbReference>
<dbReference type="InterPro" id="IPR013482">
    <property type="entry name" value="Molybde_CF_guanTrfase"/>
</dbReference>
<dbReference type="RefSeq" id="WP_050356361.1">
    <property type="nucleotide sequence ID" value="NZ_LGSS01000019.1"/>
</dbReference>
<dbReference type="Gene3D" id="3.90.550.10">
    <property type="entry name" value="Spore Coat Polysaccharide Biosynthesis Protein SpsA, Chain A"/>
    <property type="match status" value="1"/>
</dbReference>
<feature type="binding site" evidence="8">
    <location>
        <position position="96"/>
    </location>
    <ligand>
        <name>GTP</name>
        <dbReference type="ChEBI" id="CHEBI:37565"/>
    </ligand>
</feature>
<evidence type="ECO:0000313" key="10">
    <source>
        <dbReference type="EMBL" id="KNF07275.1"/>
    </source>
</evidence>
<keyword evidence="10" id="KW-0548">Nucleotidyltransferase</keyword>
<dbReference type="OrthoDB" id="9788394at2"/>
<dbReference type="GO" id="GO:0005525">
    <property type="term" value="F:GTP binding"/>
    <property type="evidence" value="ECO:0007669"/>
    <property type="project" value="UniProtKB-UniRule"/>
</dbReference>
<dbReference type="PATRIC" id="fig|1503.3.peg.822"/>
<evidence type="ECO:0000256" key="2">
    <source>
        <dbReference type="ARBA" id="ARBA00022679"/>
    </source>
</evidence>
<comment type="caution">
    <text evidence="10">The sequence shown here is derived from an EMBL/GenBank/DDBJ whole genome shotgun (WGS) entry which is preliminary data.</text>
</comment>
<evidence type="ECO:0000259" key="9">
    <source>
        <dbReference type="Pfam" id="PF12804"/>
    </source>
</evidence>
<keyword evidence="11" id="KW-1185">Reference proteome</keyword>
<dbReference type="GO" id="GO:0061603">
    <property type="term" value="F:molybdenum cofactor guanylyltransferase activity"/>
    <property type="evidence" value="ECO:0007669"/>
    <property type="project" value="UniProtKB-EC"/>
</dbReference>
<comment type="cofactor">
    <cofactor evidence="8">
        <name>Mg(2+)</name>
        <dbReference type="ChEBI" id="CHEBI:18420"/>
    </cofactor>
</comment>
<protein>
    <recommendedName>
        <fullName evidence="8">Probable molybdenum cofactor guanylyltransferase</fullName>
        <shortName evidence="8">MoCo guanylyltransferase</shortName>
        <ecNumber evidence="8">2.7.7.77</ecNumber>
    </recommendedName>
    <alternativeName>
        <fullName evidence="8">GTP:molybdopterin guanylyltransferase</fullName>
    </alternativeName>
    <alternativeName>
        <fullName evidence="8">Mo-MPT guanylyltransferase</fullName>
    </alternativeName>
    <alternativeName>
        <fullName evidence="8">Molybdopterin guanylyltransferase</fullName>
    </alternativeName>
    <alternativeName>
        <fullName evidence="8">Molybdopterin-guanine dinucleotide synthase</fullName>
        <shortName evidence="8">MGD synthase</shortName>
    </alternativeName>
</protein>
<dbReference type="PANTHER" id="PTHR19136">
    <property type="entry name" value="MOLYBDENUM COFACTOR GUANYLYLTRANSFERASE"/>
    <property type="match status" value="1"/>
</dbReference>
<gene>
    <name evidence="8 10" type="primary">mobA</name>
    <name evidence="10" type="ORF">CLPU_19c00110</name>
</gene>
<keyword evidence="3 8" id="KW-0479">Metal-binding</keyword>
<keyword evidence="1 8" id="KW-0963">Cytoplasm</keyword>
<evidence type="ECO:0000256" key="5">
    <source>
        <dbReference type="ARBA" id="ARBA00022842"/>
    </source>
</evidence>
<feature type="binding site" evidence="8">
    <location>
        <position position="96"/>
    </location>
    <ligand>
        <name>Mg(2+)</name>
        <dbReference type="ChEBI" id="CHEBI:18420"/>
    </ligand>
</feature>
<feature type="domain" description="MobA-like NTP transferase" evidence="9">
    <location>
        <begin position="7"/>
        <end position="160"/>
    </location>
</feature>
<feature type="binding site" evidence="8">
    <location>
        <position position="22"/>
    </location>
    <ligand>
        <name>GTP</name>
        <dbReference type="ChEBI" id="CHEBI:37565"/>
    </ligand>
</feature>
<keyword evidence="2 8" id="KW-0808">Transferase</keyword>
<dbReference type="SUPFAM" id="SSF53448">
    <property type="entry name" value="Nucleotide-diphospho-sugar transferases"/>
    <property type="match status" value="1"/>
</dbReference>
<feature type="binding site" evidence="8">
    <location>
        <begin position="10"/>
        <end position="12"/>
    </location>
    <ligand>
        <name>GTP</name>
        <dbReference type="ChEBI" id="CHEBI:37565"/>
    </ligand>
</feature>
<keyword evidence="5 8" id="KW-0460">Magnesium</keyword>
<comment type="caution">
    <text evidence="8">Lacks conserved residue(s) required for the propagation of feature annotation.</text>
</comment>
<dbReference type="Pfam" id="PF12804">
    <property type="entry name" value="NTP_transf_3"/>
    <property type="match status" value="1"/>
</dbReference>
<dbReference type="InterPro" id="IPR029044">
    <property type="entry name" value="Nucleotide-diphossugar_trans"/>
</dbReference>
<evidence type="ECO:0000256" key="7">
    <source>
        <dbReference type="ARBA" id="ARBA00023150"/>
    </source>
</evidence>
<dbReference type="InterPro" id="IPR025877">
    <property type="entry name" value="MobA-like_NTP_Trfase"/>
</dbReference>
<evidence type="ECO:0000256" key="1">
    <source>
        <dbReference type="ARBA" id="ARBA00022490"/>
    </source>
</evidence>
<reference evidence="11" key="1">
    <citation type="submission" date="2015-07" db="EMBL/GenBank/DDBJ databases">
        <title>Draft genome sequence of the purine-degrading Gottschalkia purinilyticum DSM 1384 (formerly Clostridium purinilyticum).</title>
        <authorList>
            <person name="Poehlein A."/>
            <person name="Schiel-Bengelsdorf B."/>
            <person name="Bengelsdorf F.R."/>
            <person name="Daniel R."/>
            <person name="Duerre P."/>
        </authorList>
    </citation>
    <scope>NUCLEOTIDE SEQUENCE [LARGE SCALE GENOMIC DNA]</scope>
    <source>
        <strain evidence="11">DSM 1384</strain>
    </source>
</reference>
<organism evidence="10 11">
    <name type="scientific">Gottschalkia purinilytica</name>
    <name type="common">Clostridium purinilyticum</name>
    <dbReference type="NCBI Taxonomy" id="1503"/>
    <lineage>
        <taxon>Bacteria</taxon>
        <taxon>Bacillati</taxon>
        <taxon>Bacillota</taxon>
        <taxon>Tissierellia</taxon>
        <taxon>Tissierellales</taxon>
        <taxon>Gottschalkiaceae</taxon>
        <taxon>Gottschalkia</taxon>
    </lineage>
</organism>
<feature type="binding site" evidence="8">
    <location>
        <position position="67"/>
    </location>
    <ligand>
        <name>GTP</name>
        <dbReference type="ChEBI" id="CHEBI:37565"/>
    </ligand>
</feature>
<evidence type="ECO:0000256" key="3">
    <source>
        <dbReference type="ARBA" id="ARBA00022723"/>
    </source>
</evidence>
<sequence length="199" mass="23271">MEKFKTAVILAGGKSSRMGFDKQFLRIKERRLMDIVINKLKEEFEEIVIVTNKPEYYVGLSDKITSDIIKGMGPLSGIHVGLKNASSRYSYFIACDMPNVNLEYIRYMKKKINELNPKACITRLGGWIEAFNGFYSKDLVEEIEEHLKEDKRSVNSLLKKVDTLYIEEEQARKFSPKWEMFINLNTREELDNYIKNYSN</sequence>
<evidence type="ECO:0000256" key="4">
    <source>
        <dbReference type="ARBA" id="ARBA00022741"/>
    </source>
</evidence>
<dbReference type="STRING" id="1503.CLPU_19c00110"/>
<comment type="function">
    <text evidence="8">Transfers a GMP moiety from GTP to Mo-molybdopterin (Mo-MPT) cofactor (Moco or molybdenum cofactor) to form Mo-molybdopterin guanine dinucleotide (Mo-MGD) cofactor.</text>
</comment>
<dbReference type="EMBL" id="LGSS01000019">
    <property type="protein sequence ID" value="KNF07275.1"/>
    <property type="molecule type" value="Genomic_DNA"/>
</dbReference>
<dbReference type="AlphaFoldDB" id="A0A0L0W7I8"/>
<evidence type="ECO:0000256" key="6">
    <source>
        <dbReference type="ARBA" id="ARBA00023134"/>
    </source>
</evidence>
<comment type="subcellular location">
    <subcellularLocation>
        <location evidence="8">Cytoplasm</location>
    </subcellularLocation>
</comment>
<comment type="similarity">
    <text evidence="8">Belongs to the MobA family.</text>
</comment>
<dbReference type="EC" id="2.7.7.77" evidence="8"/>
<dbReference type="HAMAP" id="MF_00316">
    <property type="entry name" value="MobA"/>
    <property type="match status" value="1"/>
</dbReference>
<dbReference type="PANTHER" id="PTHR19136:SF81">
    <property type="entry name" value="MOLYBDENUM COFACTOR GUANYLYLTRANSFERASE"/>
    <property type="match status" value="1"/>
</dbReference>
<comment type="catalytic activity">
    <reaction evidence="8">
        <text>Mo-molybdopterin + GTP + H(+) = Mo-molybdopterin guanine dinucleotide + diphosphate</text>
        <dbReference type="Rhea" id="RHEA:34243"/>
        <dbReference type="ChEBI" id="CHEBI:15378"/>
        <dbReference type="ChEBI" id="CHEBI:33019"/>
        <dbReference type="ChEBI" id="CHEBI:37565"/>
        <dbReference type="ChEBI" id="CHEBI:71302"/>
        <dbReference type="ChEBI" id="CHEBI:71310"/>
        <dbReference type="EC" id="2.7.7.77"/>
    </reaction>
</comment>
<dbReference type="Proteomes" id="UP000037267">
    <property type="component" value="Unassembled WGS sequence"/>
</dbReference>
<accession>A0A0L0W7I8</accession>
<name>A0A0L0W7I8_GOTPU</name>
<evidence type="ECO:0000313" key="11">
    <source>
        <dbReference type="Proteomes" id="UP000037267"/>
    </source>
</evidence>
<keyword evidence="7 8" id="KW-0501">Molybdenum cofactor biosynthesis</keyword>
<dbReference type="GO" id="GO:0006777">
    <property type="term" value="P:Mo-molybdopterin cofactor biosynthetic process"/>
    <property type="evidence" value="ECO:0007669"/>
    <property type="project" value="UniProtKB-KW"/>
</dbReference>
<evidence type="ECO:0000256" key="8">
    <source>
        <dbReference type="HAMAP-Rule" id="MF_00316"/>
    </source>
</evidence>
<comment type="domain">
    <text evidence="8">The N-terminal domain determines nucleotide recognition and specific binding, while the C-terminal domain determines the specific binding to the target protein.</text>
</comment>
<proteinExistence type="inferred from homology"/>